<protein>
    <submittedName>
        <fullName evidence="1">Uncharacterized protein</fullName>
    </submittedName>
</protein>
<evidence type="ECO:0000313" key="1">
    <source>
        <dbReference type="EnsemblMetazoa" id="MESCA002324-PA"/>
    </source>
</evidence>
<dbReference type="AlphaFoldDB" id="T1GG19"/>
<accession>T1GG19</accession>
<sequence length="79" mass="9414">MLPRKRLTMKSRTSSANCEIKHILPSLLLILNYGKGDHLQRKNGKAHPTRHQKWQWSKTNKFCSIEEHRMHQVLTWIII</sequence>
<dbReference type="EMBL" id="CAQQ02085161">
    <property type="status" value="NOT_ANNOTATED_CDS"/>
    <property type="molecule type" value="Genomic_DNA"/>
</dbReference>
<name>T1GG19_MEGSC</name>
<evidence type="ECO:0000313" key="2">
    <source>
        <dbReference type="Proteomes" id="UP000015102"/>
    </source>
</evidence>
<dbReference type="HOGENOM" id="CLU_2608761_0_0_1"/>
<reference evidence="1" key="2">
    <citation type="submission" date="2015-06" db="UniProtKB">
        <authorList>
            <consortium name="EnsemblMetazoa"/>
        </authorList>
    </citation>
    <scope>IDENTIFICATION</scope>
</reference>
<organism evidence="1 2">
    <name type="scientific">Megaselia scalaris</name>
    <name type="common">Humpbacked fly</name>
    <name type="synonym">Phora scalaris</name>
    <dbReference type="NCBI Taxonomy" id="36166"/>
    <lineage>
        <taxon>Eukaryota</taxon>
        <taxon>Metazoa</taxon>
        <taxon>Ecdysozoa</taxon>
        <taxon>Arthropoda</taxon>
        <taxon>Hexapoda</taxon>
        <taxon>Insecta</taxon>
        <taxon>Pterygota</taxon>
        <taxon>Neoptera</taxon>
        <taxon>Endopterygota</taxon>
        <taxon>Diptera</taxon>
        <taxon>Brachycera</taxon>
        <taxon>Muscomorpha</taxon>
        <taxon>Platypezoidea</taxon>
        <taxon>Phoridae</taxon>
        <taxon>Megaseliini</taxon>
        <taxon>Megaselia</taxon>
    </lineage>
</organism>
<keyword evidence="2" id="KW-1185">Reference proteome</keyword>
<reference evidence="2" key="1">
    <citation type="submission" date="2013-02" db="EMBL/GenBank/DDBJ databases">
        <authorList>
            <person name="Hughes D."/>
        </authorList>
    </citation>
    <scope>NUCLEOTIDE SEQUENCE</scope>
    <source>
        <strain>Durham</strain>
        <strain evidence="2">NC isolate 2 -- Noor lab</strain>
    </source>
</reference>
<proteinExistence type="predicted"/>
<dbReference type="Proteomes" id="UP000015102">
    <property type="component" value="Unassembled WGS sequence"/>
</dbReference>
<dbReference type="EnsemblMetazoa" id="MESCA002324-RA">
    <property type="protein sequence ID" value="MESCA002324-PA"/>
    <property type="gene ID" value="MESCA002324"/>
</dbReference>